<dbReference type="Proteomes" id="UP000192596">
    <property type="component" value="Unassembled WGS sequence"/>
</dbReference>
<feature type="region of interest" description="Disordered" evidence="1">
    <location>
        <begin position="119"/>
        <end position="150"/>
    </location>
</feature>
<reference evidence="3" key="1">
    <citation type="submission" date="2017-03" db="EMBL/GenBank/DDBJ databases">
        <title>Genomes of endolithic fungi from Antarctica.</title>
        <authorList>
            <person name="Coleine C."/>
            <person name="Masonjones S."/>
            <person name="Stajich J.E."/>
        </authorList>
    </citation>
    <scope>NUCLEOTIDE SEQUENCE [LARGE SCALE GENOMIC DNA]</scope>
    <source>
        <strain evidence="3">CCFEE 5527</strain>
    </source>
</reference>
<gene>
    <name evidence="2" type="ORF">B0A48_01879</name>
</gene>
<name>A0A1V8TQJ6_9PEZI</name>
<feature type="compositionally biased region" description="Basic and acidic residues" evidence="1">
    <location>
        <begin position="322"/>
        <end position="341"/>
    </location>
</feature>
<feature type="compositionally biased region" description="Polar residues" evidence="1">
    <location>
        <begin position="439"/>
        <end position="461"/>
    </location>
</feature>
<accession>A0A1V8TQJ6</accession>
<evidence type="ECO:0000256" key="1">
    <source>
        <dbReference type="SAM" id="MobiDB-lite"/>
    </source>
</evidence>
<dbReference type="OrthoDB" id="3647232at2759"/>
<feature type="region of interest" description="Disordered" evidence="1">
    <location>
        <begin position="436"/>
        <end position="483"/>
    </location>
</feature>
<comment type="caution">
    <text evidence="2">The sequence shown here is derived from an EMBL/GenBank/DDBJ whole genome shotgun (WGS) entry which is preliminary data.</text>
</comment>
<feature type="region of interest" description="Disordered" evidence="1">
    <location>
        <begin position="1"/>
        <end position="26"/>
    </location>
</feature>
<sequence>MSIFTPYRSEPGITNDQPQVTPEKSRTLPREFFGGFGGSNTWDFDTLTTESTKTQTPSGLATHLGNPATESGTAVTSRKRGSPTLEQGRGSFGSKTMKLNDKTSKPTNIIDIVISDDDDDHHAPAVKHNPSNIARSSRAPPASHRKVAPPAYRATTPIKPKYFGHAHDTLSNTPPRTHGVFASVLGTPKPAAPMSSLPPTLGGRLNLGKAAGAVLQATPAPVAKIPETTAKLKTEGRGPFMQIDHSDDEDMDVQMNSTLETAPSMADREKETAAETTIAKALEDSRLMREAAKRRTRRGAREARREPTVVPSIETPASRSSLVRDDHKRYDETSRISKHEFSSNNSKPSALNEEIARRALIASKTKDYDTKNSRVDGHVYRATTEAPKNSAAAHERARTVKPTDKPIPKPTAKSGPSILQKIKAEVQKDHRLLDHRPRATSTYPRISNTEASLYRGTTTLRQPAPSRSKPAHHTPAPQPSIFGPVADQSVAEESEAWAARDEAMRPFGVPARSMTGIFTEDAKPQLAPVPSIESLTVPRSGPISMNSAAGVAIIRSGTAAPAMAGHPRSERDFVPSREQRAPNDIIWFSKRFKKGNNTTSGIQGWDRARNRYNIVPEDLRIAKWKEDGETWPSIIALSRAHTGQVRSEEVLRRIWLRVLLLIKPEEITLELLEEVLSGSASALQELRIRIDATRDDTTPLLKVKEAERLPKKFTLPKALRFEPIAAADLMLCQWRVDGLSWAEIIDAYNTQTGLEKTHSMVSKRWKFVEDALSGDDISVELCKRGMEGDEDALAEINHLFAEKLRERNGVPRTARGRTQEPGSRPTFRIVHTKPDLARGAPTPPVSPHSQTVVGSPRSDDVQHQTRTTRQTEAGKTINTQAAQYYAEIYGANLVRDMAGERAARSPSPITVKDGCHNAYQVERRYSLAAGIDDPDEEPQFEQWVAAGEPFETRQAAEARIWEVMPSLSNSEDESFVSTETAQLSRGRDKNRMLFVTSATETGIVQMRVRRYMRTCHDRITPASKEGWLPTQIYYVWFYTTTIISSDEDSELFGGELQTVEKELLDDAAYSDLSLANDRAMDAWVDEFVKRLANLDQWQIEKNQAKQQLKWAVEEKREDAMFDMEAVVEIAGGRKIIRVWVKEGKLEGPRN</sequence>
<evidence type="ECO:0000313" key="2">
    <source>
        <dbReference type="EMBL" id="OQO13650.1"/>
    </source>
</evidence>
<feature type="compositionally biased region" description="Basic and acidic residues" evidence="1">
    <location>
        <begin position="294"/>
        <end position="307"/>
    </location>
</feature>
<feature type="region of interest" description="Disordered" evidence="1">
    <location>
        <begin position="834"/>
        <end position="870"/>
    </location>
</feature>
<dbReference type="EMBL" id="NAJO01000003">
    <property type="protein sequence ID" value="OQO13650.1"/>
    <property type="molecule type" value="Genomic_DNA"/>
</dbReference>
<feature type="compositionally biased region" description="Basic and acidic residues" evidence="1">
    <location>
        <begin position="393"/>
        <end position="407"/>
    </location>
</feature>
<feature type="region of interest" description="Disordered" evidence="1">
    <location>
        <begin position="386"/>
        <end position="416"/>
    </location>
</feature>
<feature type="region of interest" description="Disordered" evidence="1">
    <location>
        <begin position="50"/>
        <end position="102"/>
    </location>
</feature>
<dbReference type="InParanoid" id="A0A1V8TQJ6"/>
<feature type="compositionally biased region" description="Polar residues" evidence="1">
    <location>
        <begin position="12"/>
        <end position="22"/>
    </location>
</feature>
<dbReference type="AlphaFoldDB" id="A0A1V8TQJ6"/>
<evidence type="ECO:0000313" key="3">
    <source>
        <dbReference type="Proteomes" id="UP000192596"/>
    </source>
</evidence>
<proteinExistence type="predicted"/>
<organism evidence="2 3">
    <name type="scientific">Cryoendolithus antarcticus</name>
    <dbReference type="NCBI Taxonomy" id="1507870"/>
    <lineage>
        <taxon>Eukaryota</taxon>
        <taxon>Fungi</taxon>
        <taxon>Dikarya</taxon>
        <taxon>Ascomycota</taxon>
        <taxon>Pezizomycotina</taxon>
        <taxon>Dothideomycetes</taxon>
        <taxon>Dothideomycetidae</taxon>
        <taxon>Cladosporiales</taxon>
        <taxon>Cladosporiaceae</taxon>
        <taxon>Cryoendolithus</taxon>
    </lineage>
</organism>
<keyword evidence="3" id="KW-1185">Reference proteome</keyword>
<feature type="region of interest" description="Disordered" evidence="1">
    <location>
        <begin position="294"/>
        <end position="352"/>
    </location>
</feature>
<protein>
    <submittedName>
        <fullName evidence="2">Uncharacterized protein</fullName>
    </submittedName>
</protein>
<feature type="compositionally biased region" description="Polar residues" evidence="1">
    <location>
        <begin position="50"/>
        <end position="59"/>
    </location>
</feature>